<dbReference type="GO" id="GO:0071111">
    <property type="term" value="F:cyclic-guanylate-specific phosphodiesterase activity"/>
    <property type="evidence" value="ECO:0007669"/>
    <property type="project" value="InterPro"/>
</dbReference>
<dbReference type="InterPro" id="IPR050706">
    <property type="entry name" value="Cyclic-di-GMP_PDE-like"/>
</dbReference>
<feature type="domain" description="EAL" evidence="1">
    <location>
        <begin position="738"/>
        <end position="987"/>
    </location>
</feature>
<dbReference type="NCBIfam" id="TIGR00254">
    <property type="entry name" value="GGDEF"/>
    <property type="match status" value="1"/>
</dbReference>
<dbReference type="InterPro" id="IPR001633">
    <property type="entry name" value="EAL_dom"/>
</dbReference>
<evidence type="ECO:0000313" key="4">
    <source>
        <dbReference type="Proteomes" id="UP000823611"/>
    </source>
</evidence>
<dbReference type="Gene3D" id="3.20.20.450">
    <property type="entry name" value="EAL domain"/>
    <property type="match status" value="1"/>
</dbReference>
<dbReference type="SUPFAM" id="SSF55073">
    <property type="entry name" value="Nucleotide cyclase"/>
    <property type="match status" value="1"/>
</dbReference>
<comment type="caution">
    <text evidence="3">The sequence shown here is derived from an EMBL/GenBank/DDBJ whole genome shotgun (WGS) entry which is preliminary data.</text>
</comment>
<dbReference type="Proteomes" id="UP000823611">
    <property type="component" value="Unassembled WGS sequence"/>
</dbReference>
<accession>A0A9D9H471</accession>
<dbReference type="CDD" id="cd01948">
    <property type="entry name" value="EAL"/>
    <property type="match status" value="1"/>
</dbReference>
<organism evidence="3 4">
    <name type="scientific">Candidatus Fimicola merdigallinarum</name>
    <dbReference type="NCBI Taxonomy" id="2840819"/>
    <lineage>
        <taxon>Bacteria</taxon>
        <taxon>Bacillati</taxon>
        <taxon>Bacillota</taxon>
        <taxon>Clostridia</taxon>
        <taxon>Lachnospirales</taxon>
        <taxon>Lachnospiraceae</taxon>
        <taxon>Lachnospiraceae incertae sedis</taxon>
        <taxon>Candidatus Fimicola</taxon>
    </lineage>
</organism>
<dbReference type="InterPro" id="IPR043128">
    <property type="entry name" value="Rev_trsase/Diguanyl_cyclase"/>
</dbReference>
<reference evidence="3" key="2">
    <citation type="journal article" date="2021" name="PeerJ">
        <title>Extensive microbial diversity within the chicken gut microbiome revealed by metagenomics and culture.</title>
        <authorList>
            <person name="Gilroy R."/>
            <person name="Ravi A."/>
            <person name="Getino M."/>
            <person name="Pursley I."/>
            <person name="Horton D.L."/>
            <person name="Alikhan N.F."/>
            <person name="Baker D."/>
            <person name="Gharbi K."/>
            <person name="Hall N."/>
            <person name="Watson M."/>
            <person name="Adriaenssens E.M."/>
            <person name="Foster-Nyarko E."/>
            <person name="Jarju S."/>
            <person name="Secka A."/>
            <person name="Antonio M."/>
            <person name="Oren A."/>
            <person name="Chaudhuri R.R."/>
            <person name="La Ragione R."/>
            <person name="Hildebrand F."/>
            <person name="Pallen M.J."/>
        </authorList>
    </citation>
    <scope>NUCLEOTIDE SEQUENCE</scope>
    <source>
        <strain evidence="3">F6-4510</strain>
    </source>
</reference>
<sequence length="993" mass="113209">MESKKNSKSIFRTILGPLLFVLVLEMLLLIGSLTLSGVNHKLNQSAIDIMAKQVENRSDYLESVMLGSWSNLSILAEKINTETQRMIDSGEISLEDLDSIGVESAPLITNIVDELIDDLYDKQVTGIFVVFNTKDLDEERDNKPKTGVYIRDLDPLSAPSYRRSDLLLVRAPIDVVRNIDISTSSNWEPLFPSNEWQNSGFLYKPFQTAYNDANKLTATEYGYWNQHVYRLNGDDRNAISYSIPLILEDGTVYGVLGIELLEDYIELLLPYEELNDEIQGSYVLAVSEKFDDSISKIDTKVVLKSGGPSLADLNIDKDITLNKDYRGGYTLGDDYYSVVNELNLYSNNGPYSNSTWKLLGIVPTSNLFSAWSEVKGILSIAIFITFVMGVLSSFLVSKRLSKPVIELSSEIKAKKDSKMPEFSDTGIREIDQFSKAITELSKDVINTSTKFLKIMDMASVELGGYEIWDNSENVYVTDNFLELIGVDYISAETITKTRLLELVKGLEENYYGKSGNGNRIYQIEVDGEKTRYIRMETARENNRQVGLVEDVTVNIMEKIRIEHERDHDLLTDLYSRRAFYREVEKLFSKPEKLKCGAFLMMDLDNLKKVNDTFGHNLGDQYIYQAARCFINNTPPNTLRARVSGDEFYLFFYGYDSKDEIRKIISNLSKEIKKTVLVLPSGKEMNLSLSGGVGWYPDDSKNLNTLIKYADFAMYRMKQSNKGSMGEFDLGVYNDEMFRIYSRKELHELIENELLFYHFQPIVDAYTGGVYAYEALMRVNMNTLKTPPSVIVMAKEEGRLHDIERITMFKATETFKNLTESGELNKEAYLFVNSLASQYMTDEESELYSEKFKSVIDKVVIEITEEEHLDDNALERKRNIKGFKGTFALDDYGTGYNSEVNLLKINPKYIKVDVSIIRDIDTDEDKQQIFENMVSYAHHRDMLVLAEGVETENELKKVLELGADLLQGYFLARPSAVPDTINEVAVDIIKNHKI</sequence>
<dbReference type="AlphaFoldDB" id="A0A9D9H471"/>
<dbReference type="Gene3D" id="3.30.70.270">
    <property type="match status" value="1"/>
</dbReference>
<dbReference type="InterPro" id="IPR029787">
    <property type="entry name" value="Nucleotide_cyclase"/>
</dbReference>
<dbReference type="SMART" id="SM00052">
    <property type="entry name" value="EAL"/>
    <property type="match status" value="1"/>
</dbReference>
<reference evidence="3" key="1">
    <citation type="submission" date="2020-10" db="EMBL/GenBank/DDBJ databases">
        <authorList>
            <person name="Gilroy R."/>
        </authorList>
    </citation>
    <scope>NUCLEOTIDE SEQUENCE</scope>
    <source>
        <strain evidence="3">F6-4510</strain>
    </source>
</reference>
<dbReference type="SMART" id="SM00267">
    <property type="entry name" value="GGDEF"/>
    <property type="match status" value="1"/>
</dbReference>
<dbReference type="InterPro" id="IPR000160">
    <property type="entry name" value="GGDEF_dom"/>
</dbReference>
<gene>
    <name evidence="3" type="ORF">IAC55_02590</name>
</gene>
<dbReference type="CDD" id="cd01949">
    <property type="entry name" value="GGDEF"/>
    <property type="match status" value="1"/>
</dbReference>
<dbReference type="InterPro" id="IPR035919">
    <property type="entry name" value="EAL_sf"/>
</dbReference>
<dbReference type="Pfam" id="PF00563">
    <property type="entry name" value="EAL"/>
    <property type="match status" value="1"/>
</dbReference>
<evidence type="ECO:0000259" key="1">
    <source>
        <dbReference type="PROSITE" id="PS50883"/>
    </source>
</evidence>
<dbReference type="PROSITE" id="PS50887">
    <property type="entry name" value="GGDEF"/>
    <property type="match status" value="1"/>
</dbReference>
<name>A0A9D9H471_9FIRM</name>
<dbReference type="SUPFAM" id="SSF141868">
    <property type="entry name" value="EAL domain-like"/>
    <property type="match status" value="1"/>
</dbReference>
<dbReference type="PANTHER" id="PTHR33121">
    <property type="entry name" value="CYCLIC DI-GMP PHOSPHODIESTERASE PDEF"/>
    <property type="match status" value="1"/>
</dbReference>
<dbReference type="EMBL" id="JADIMX010000050">
    <property type="protein sequence ID" value="MBO8434198.1"/>
    <property type="molecule type" value="Genomic_DNA"/>
</dbReference>
<dbReference type="PANTHER" id="PTHR33121:SF70">
    <property type="entry name" value="SIGNALING PROTEIN YKOW"/>
    <property type="match status" value="1"/>
</dbReference>
<evidence type="ECO:0000259" key="2">
    <source>
        <dbReference type="PROSITE" id="PS50887"/>
    </source>
</evidence>
<dbReference type="Pfam" id="PF00990">
    <property type="entry name" value="GGDEF"/>
    <property type="match status" value="1"/>
</dbReference>
<feature type="domain" description="GGDEF" evidence="2">
    <location>
        <begin position="594"/>
        <end position="729"/>
    </location>
</feature>
<dbReference type="PROSITE" id="PS50883">
    <property type="entry name" value="EAL"/>
    <property type="match status" value="1"/>
</dbReference>
<proteinExistence type="predicted"/>
<evidence type="ECO:0000313" key="3">
    <source>
        <dbReference type="EMBL" id="MBO8434198.1"/>
    </source>
</evidence>
<protein>
    <submittedName>
        <fullName evidence="3">Bifunctional diguanylate cyclase/phosphodiesterase</fullName>
    </submittedName>
</protein>